<protein>
    <recommendedName>
        <fullName evidence="4">Outer membrane protein beta-barrel domain-containing protein</fullName>
    </recommendedName>
</protein>
<dbReference type="Proteomes" id="UP000294850">
    <property type="component" value="Unassembled WGS sequence"/>
</dbReference>
<name>A0A4V2Z4Y7_9BACT</name>
<dbReference type="AlphaFoldDB" id="A0A4V2Z4Y7"/>
<comment type="caution">
    <text evidence="2">The sequence shown here is derived from an EMBL/GenBank/DDBJ whole genome shotgun (WGS) entry which is preliminary data.</text>
</comment>
<dbReference type="OrthoDB" id="980939at2"/>
<organism evidence="2 3">
    <name type="scientific">Dyadobacter psychrotolerans</name>
    <dbReference type="NCBI Taxonomy" id="2541721"/>
    <lineage>
        <taxon>Bacteria</taxon>
        <taxon>Pseudomonadati</taxon>
        <taxon>Bacteroidota</taxon>
        <taxon>Cytophagia</taxon>
        <taxon>Cytophagales</taxon>
        <taxon>Spirosomataceae</taxon>
        <taxon>Dyadobacter</taxon>
    </lineage>
</organism>
<keyword evidence="1" id="KW-0732">Signal</keyword>
<keyword evidence="3" id="KW-1185">Reference proteome</keyword>
<dbReference type="EMBL" id="SMFL01000001">
    <property type="protein sequence ID" value="TDE18168.1"/>
    <property type="molecule type" value="Genomic_DNA"/>
</dbReference>
<dbReference type="RefSeq" id="WP_131955819.1">
    <property type="nucleotide sequence ID" value="NZ_SMFL01000001.1"/>
</dbReference>
<sequence length="194" mass="21008">MKKLILTVLIFSAGFMLTAQAQSKIYATYSYSIAAPVYNQGVAGGGSFDGKAASSVGLRYLIKNGKVLSLETGLEYGFFNYERGPAFYPGLDMTSKSEKLNLITVPVYANVTFLKYLFVNGGALVDFEVNKKNTIQKQSGLGFGLGIGGKLDLGHFSMMVNPFVQRHALIPFEKLGTRQSLMNAGVRIGVGYAF</sequence>
<proteinExistence type="predicted"/>
<feature type="signal peptide" evidence="1">
    <location>
        <begin position="1"/>
        <end position="21"/>
    </location>
</feature>
<evidence type="ECO:0000313" key="3">
    <source>
        <dbReference type="Proteomes" id="UP000294850"/>
    </source>
</evidence>
<feature type="chain" id="PRO_5020666641" description="Outer membrane protein beta-barrel domain-containing protein" evidence="1">
    <location>
        <begin position="22"/>
        <end position="194"/>
    </location>
</feature>
<evidence type="ECO:0000256" key="1">
    <source>
        <dbReference type="SAM" id="SignalP"/>
    </source>
</evidence>
<evidence type="ECO:0008006" key="4">
    <source>
        <dbReference type="Google" id="ProtNLM"/>
    </source>
</evidence>
<accession>A0A4V2Z4Y7</accession>
<evidence type="ECO:0000313" key="2">
    <source>
        <dbReference type="EMBL" id="TDE18168.1"/>
    </source>
</evidence>
<reference evidence="2 3" key="1">
    <citation type="submission" date="2019-03" db="EMBL/GenBank/DDBJ databases">
        <title>Dyadobacter AR-3-6 sp. nov., isolated from arctic soil.</title>
        <authorList>
            <person name="Chaudhary D.K."/>
        </authorList>
    </citation>
    <scope>NUCLEOTIDE SEQUENCE [LARGE SCALE GENOMIC DNA]</scope>
    <source>
        <strain evidence="2 3">AR-3-6</strain>
    </source>
</reference>
<gene>
    <name evidence="2" type="ORF">E0F88_01080</name>
</gene>